<proteinExistence type="inferred from homology"/>
<keyword evidence="3" id="KW-0687">Ribonucleoprotein</keyword>
<dbReference type="Gene3D" id="2.40.50.140">
    <property type="entry name" value="Nucleic acid-binding proteins"/>
    <property type="match status" value="2"/>
</dbReference>
<dbReference type="PROSITE" id="PS50126">
    <property type="entry name" value="S1"/>
    <property type="match status" value="2"/>
</dbReference>
<accession>A0ABW0CN00</accession>
<sequence>MTSHITPDHVHPGDILKGVVSGIVDFGAYVDLGGVEGLIDRLEVSWNRQEVSAILHVGQEVTVQVLDADVRHGAIRLSLRALFPDPILEFAREKLGAIVPARISYTGPIGVLAEVADGLTGLIQPRLQETSPGDPQRKLRLGDHVFVEVISVNSQERRIGLRLSASPSATP</sequence>
<evidence type="ECO:0000256" key="1">
    <source>
        <dbReference type="ARBA" id="ARBA00006767"/>
    </source>
</evidence>
<evidence type="ECO:0000313" key="5">
    <source>
        <dbReference type="EMBL" id="MFC5217235.1"/>
    </source>
</evidence>
<evidence type="ECO:0000256" key="2">
    <source>
        <dbReference type="ARBA" id="ARBA00022980"/>
    </source>
</evidence>
<evidence type="ECO:0000259" key="4">
    <source>
        <dbReference type="PROSITE" id="PS50126"/>
    </source>
</evidence>
<dbReference type="Proteomes" id="UP001596263">
    <property type="component" value="Unassembled WGS sequence"/>
</dbReference>
<name>A0ABW0CN00_STRCD</name>
<dbReference type="PANTHER" id="PTHR10724">
    <property type="entry name" value="30S RIBOSOMAL PROTEIN S1"/>
    <property type="match status" value="1"/>
</dbReference>
<dbReference type="InterPro" id="IPR003029">
    <property type="entry name" value="S1_domain"/>
</dbReference>
<dbReference type="InterPro" id="IPR050437">
    <property type="entry name" value="Ribos_protein_bS1-like"/>
</dbReference>
<dbReference type="RefSeq" id="WP_380857687.1">
    <property type="nucleotide sequence ID" value="NZ_JBHSKM010000019.1"/>
</dbReference>
<dbReference type="SUPFAM" id="SSF50249">
    <property type="entry name" value="Nucleic acid-binding proteins"/>
    <property type="match status" value="2"/>
</dbReference>
<comment type="caution">
    <text evidence="5">The sequence shown here is derived from an EMBL/GenBank/DDBJ whole genome shotgun (WGS) entry which is preliminary data.</text>
</comment>
<reference evidence="6" key="1">
    <citation type="journal article" date="2019" name="Int. J. Syst. Evol. Microbiol.">
        <title>The Global Catalogue of Microorganisms (GCM) 10K type strain sequencing project: providing services to taxonomists for standard genome sequencing and annotation.</title>
        <authorList>
            <consortium name="The Broad Institute Genomics Platform"/>
            <consortium name="The Broad Institute Genome Sequencing Center for Infectious Disease"/>
            <person name="Wu L."/>
            <person name="Ma J."/>
        </authorList>
    </citation>
    <scope>NUCLEOTIDE SEQUENCE [LARGE SCALE GENOMIC DNA]</scope>
    <source>
        <strain evidence="6">KCTC 42586</strain>
    </source>
</reference>
<dbReference type="Pfam" id="PF00575">
    <property type="entry name" value="S1"/>
    <property type="match status" value="1"/>
</dbReference>
<comment type="similarity">
    <text evidence="1">Belongs to the bacterial ribosomal protein bS1 family.</text>
</comment>
<keyword evidence="6" id="KW-1185">Reference proteome</keyword>
<evidence type="ECO:0000256" key="3">
    <source>
        <dbReference type="ARBA" id="ARBA00023274"/>
    </source>
</evidence>
<protein>
    <submittedName>
        <fullName evidence="5">S1 RNA-binding domain-containing protein</fullName>
    </submittedName>
</protein>
<gene>
    <name evidence="5" type="ORF">ACFPQ9_25690</name>
</gene>
<dbReference type="EMBL" id="JBHSKM010000019">
    <property type="protein sequence ID" value="MFC5217235.1"/>
    <property type="molecule type" value="Genomic_DNA"/>
</dbReference>
<feature type="domain" description="S1 motif" evidence="4">
    <location>
        <begin position="96"/>
        <end position="164"/>
    </location>
</feature>
<evidence type="ECO:0000313" key="6">
    <source>
        <dbReference type="Proteomes" id="UP001596263"/>
    </source>
</evidence>
<dbReference type="PANTHER" id="PTHR10724:SF7">
    <property type="entry name" value="SMALL RIBOSOMAL SUBUNIT PROTEIN BS1C"/>
    <property type="match status" value="1"/>
</dbReference>
<keyword evidence="2" id="KW-0689">Ribosomal protein</keyword>
<dbReference type="SMART" id="SM00316">
    <property type="entry name" value="S1"/>
    <property type="match status" value="2"/>
</dbReference>
<feature type="domain" description="S1 motif" evidence="4">
    <location>
        <begin position="13"/>
        <end position="80"/>
    </location>
</feature>
<dbReference type="InterPro" id="IPR012340">
    <property type="entry name" value="NA-bd_OB-fold"/>
</dbReference>
<organism evidence="5 6">
    <name type="scientific">Streptomyces coerulescens</name>
    <dbReference type="NCBI Taxonomy" id="29304"/>
    <lineage>
        <taxon>Bacteria</taxon>
        <taxon>Bacillati</taxon>
        <taxon>Actinomycetota</taxon>
        <taxon>Actinomycetes</taxon>
        <taxon>Kitasatosporales</taxon>
        <taxon>Streptomycetaceae</taxon>
        <taxon>Streptomyces</taxon>
    </lineage>
</organism>